<evidence type="ECO:0000256" key="1">
    <source>
        <dbReference type="SAM" id="Phobius"/>
    </source>
</evidence>
<dbReference type="Proteomes" id="UP000663832">
    <property type="component" value="Unassembled WGS sequence"/>
</dbReference>
<evidence type="ECO:0000313" key="4">
    <source>
        <dbReference type="Proteomes" id="UP000663832"/>
    </source>
</evidence>
<feature type="transmembrane region" description="Helical" evidence="1">
    <location>
        <begin position="152"/>
        <end position="174"/>
    </location>
</feature>
<keyword evidence="1" id="KW-0812">Transmembrane</keyword>
<accession>A0A814JTW4</accession>
<dbReference type="OrthoDB" id="10025287at2759"/>
<reference evidence="3" key="1">
    <citation type="submission" date="2021-02" db="EMBL/GenBank/DDBJ databases">
        <authorList>
            <person name="Nowell W R."/>
        </authorList>
    </citation>
    <scope>NUCLEOTIDE SEQUENCE</scope>
</reference>
<sequence length="183" mass="21290">MIERLNIRKQQDNDRKKNELFSILNNLSNSSTKQQKSSLKRLSTNSKLNKKNRLIQLFFPTRSRIKLHQSQLPTNKQTISPLNEQVAKLNQRAVDVRTGIEHSISSLHTQRLQHLTTLNEKTRDLERAAIAFEHSSSKHLKQELDKTKKLSYLFKIAITLCCSLFSFMIGYMIIQIMRDKGIV</sequence>
<keyword evidence="1" id="KW-1133">Transmembrane helix</keyword>
<protein>
    <submittedName>
        <fullName evidence="3">Uncharacterized protein</fullName>
    </submittedName>
</protein>
<dbReference type="EMBL" id="CAJNOI010000031">
    <property type="protein sequence ID" value="CAF0883874.1"/>
    <property type="molecule type" value="Genomic_DNA"/>
</dbReference>
<proteinExistence type="predicted"/>
<keyword evidence="4" id="KW-1185">Reference proteome</keyword>
<comment type="caution">
    <text evidence="3">The sequence shown here is derived from an EMBL/GenBank/DDBJ whole genome shotgun (WGS) entry which is preliminary data.</text>
</comment>
<organism evidence="3 4">
    <name type="scientific">Adineta steineri</name>
    <dbReference type="NCBI Taxonomy" id="433720"/>
    <lineage>
        <taxon>Eukaryota</taxon>
        <taxon>Metazoa</taxon>
        <taxon>Spiralia</taxon>
        <taxon>Gnathifera</taxon>
        <taxon>Rotifera</taxon>
        <taxon>Eurotatoria</taxon>
        <taxon>Bdelloidea</taxon>
        <taxon>Adinetida</taxon>
        <taxon>Adinetidae</taxon>
        <taxon>Adineta</taxon>
    </lineage>
</organism>
<dbReference type="EMBL" id="CAJNOM010000098">
    <property type="protein sequence ID" value="CAF1041869.1"/>
    <property type="molecule type" value="Genomic_DNA"/>
</dbReference>
<dbReference type="Proteomes" id="UP000663877">
    <property type="component" value="Unassembled WGS sequence"/>
</dbReference>
<name>A0A814JTW4_9BILA</name>
<dbReference type="AlphaFoldDB" id="A0A814JTW4"/>
<keyword evidence="1" id="KW-0472">Membrane</keyword>
<evidence type="ECO:0000313" key="2">
    <source>
        <dbReference type="EMBL" id="CAF0883874.1"/>
    </source>
</evidence>
<evidence type="ECO:0000313" key="3">
    <source>
        <dbReference type="EMBL" id="CAF1041869.1"/>
    </source>
</evidence>
<gene>
    <name evidence="2" type="ORF">BJG266_LOCUS9576</name>
    <name evidence="3" type="ORF">QVE165_LOCUS17115</name>
</gene>